<evidence type="ECO:0000256" key="1">
    <source>
        <dbReference type="ARBA" id="ARBA00001864"/>
    </source>
</evidence>
<dbReference type="CDD" id="cd00502">
    <property type="entry name" value="DHQase_I"/>
    <property type="match status" value="1"/>
</dbReference>
<dbReference type="RefSeq" id="WP_211800041.1">
    <property type="nucleotide sequence ID" value="NZ_JAGSCS010000003.1"/>
</dbReference>
<name>A0A941CQ15_9CLOT</name>
<sequence>MKPLRIKGLAFQDGSLHCCGTLTSRTMPEFFEDLRTLNPSLFDLLEWRADYLDPGEIPMADAIGKGLLAIGQEFPNMPLIFTFRRTEEGGQSDLSPQEILTLQKAAGESGLVDLLDVELALLEPDSPLSGAYAELLEKLKMTEVKLLLSWHDFQETPPVEYLCARFQEARMRGAHMAKIAVKANTREEAERLLTASARCAEMLDIPHIALAMGEEGAYTRYARGRSQSCITFAAVTSASAPGQLDADTLREKLKNGI</sequence>
<dbReference type="Proteomes" id="UP000675379">
    <property type="component" value="Unassembled WGS sequence"/>
</dbReference>
<dbReference type="PANTHER" id="PTHR43699:SF1">
    <property type="entry name" value="3-DEHYDROQUINATE DEHYDRATASE"/>
    <property type="match status" value="1"/>
</dbReference>
<dbReference type="InterPro" id="IPR013785">
    <property type="entry name" value="Aldolase_TIM"/>
</dbReference>
<evidence type="ECO:0000256" key="5">
    <source>
        <dbReference type="ARBA" id="ARBA00023270"/>
    </source>
</evidence>
<comment type="catalytic activity">
    <reaction evidence="1">
        <text>3-dehydroquinate = 3-dehydroshikimate + H2O</text>
        <dbReference type="Rhea" id="RHEA:21096"/>
        <dbReference type="ChEBI" id="CHEBI:15377"/>
        <dbReference type="ChEBI" id="CHEBI:16630"/>
        <dbReference type="ChEBI" id="CHEBI:32364"/>
        <dbReference type="EC" id="4.2.1.10"/>
    </reaction>
</comment>
<accession>A0A941CQ15</accession>
<evidence type="ECO:0000256" key="2">
    <source>
        <dbReference type="ARBA" id="ARBA00012060"/>
    </source>
</evidence>
<reference evidence="7" key="1">
    <citation type="submission" date="2021-04" db="EMBL/GenBank/DDBJ databases">
        <title>Proteiniclasticum sedimins sp. nov., an obligate anaerobic bacterium isolated from anaerobic sludge.</title>
        <authorList>
            <person name="Liu J."/>
        </authorList>
    </citation>
    <scope>NUCLEOTIDE SEQUENCE</scope>
    <source>
        <strain evidence="7">BAD-10</strain>
    </source>
</reference>
<evidence type="ECO:0000256" key="4">
    <source>
        <dbReference type="ARBA" id="ARBA00023239"/>
    </source>
</evidence>
<dbReference type="NCBIfam" id="TIGR01093">
    <property type="entry name" value="aroD"/>
    <property type="match status" value="1"/>
</dbReference>
<dbReference type="GO" id="GO:0009073">
    <property type="term" value="P:aromatic amino acid family biosynthetic process"/>
    <property type="evidence" value="ECO:0007669"/>
    <property type="project" value="UniProtKB-KW"/>
</dbReference>
<dbReference type="AlphaFoldDB" id="A0A941CQ15"/>
<keyword evidence="4 7" id="KW-0456">Lyase</keyword>
<proteinExistence type="predicted"/>
<dbReference type="EC" id="4.2.1.10" evidence="2"/>
<dbReference type="Pfam" id="PF01487">
    <property type="entry name" value="DHquinase_I"/>
    <property type="match status" value="1"/>
</dbReference>
<comment type="caution">
    <text evidence="7">The sequence shown here is derived from an EMBL/GenBank/DDBJ whole genome shotgun (WGS) entry which is preliminary data.</text>
</comment>
<evidence type="ECO:0000256" key="6">
    <source>
        <dbReference type="ARBA" id="ARBA00073643"/>
    </source>
</evidence>
<dbReference type="GO" id="GO:0003855">
    <property type="term" value="F:3-dehydroquinate dehydratase activity"/>
    <property type="evidence" value="ECO:0007669"/>
    <property type="project" value="UniProtKB-EC"/>
</dbReference>
<organism evidence="7 8">
    <name type="scientific">Proteiniclasticum sediminis</name>
    <dbReference type="NCBI Taxonomy" id="2804028"/>
    <lineage>
        <taxon>Bacteria</taxon>
        <taxon>Bacillati</taxon>
        <taxon>Bacillota</taxon>
        <taxon>Clostridia</taxon>
        <taxon>Eubacteriales</taxon>
        <taxon>Clostridiaceae</taxon>
        <taxon>Proteiniclasticum</taxon>
    </lineage>
</organism>
<dbReference type="Gene3D" id="3.20.20.70">
    <property type="entry name" value="Aldolase class I"/>
    <property type="match status" value="1"/>
</dbReference>
<evidence type="ECO:0000256" key="3">
    <source>
        <dbReference type="ARBA" id="ARBA00023141"/>
    </source>
</evidence>
<dbReference type="SUPFAM" id="SSF51569">
    <property type="entry name" value="Aldolase"/>
    <property type="match status" value="1"/>
</dbReference>
<keyword evidence="8" id="KW-1185">Reference proteome</keyword>
<gene>
    <name evidence="7" type="primary">aroD</name>
    <name evidence="7" type="ORF">KCG48_04125</name>
</gene>
<keyword evidence="3" id="KW-0057">Aromatic amino acid biosynthesis</keyword>
<dbReference type="FunFam" id="3.20.20.70:FF:000047">
    <property type="entry name" value="3-dehydroquinate dehydratase"/>
    <property type="match status" value="1"/>
</dbReference>
<dbReference type="InterPro" id="IPR001381">
    <property type="entry name" value="DHquinase_I"/>
</dbReference>
<keyword evidence="5" id="KW-0704">Schiff base</keyword>
<keyword evidence="3" id="KW-0028">Amino-acid biosynthesis</keyword>
<dbReference type="PANTHER" id="PTHR43699">
    <property type="entry name" value="3-DEHYDROQUINATE DEHYDRATASE"/>
    <property type="match status" value="1"/>
</dbReference>
<evidence type="ECO:0000313" key="8">
    <source>
        <dbReference type="Proteomes" id="UP000675379"/>
    </source>
</evidence>
<dbReference type="EMBL" id="JAGSCS010000003">
    <property type="protein sequence ID" value="MBR0575524.1"/>
    <property type="molecule type" value="Genomic_DNA"/>
</dbReference>
<dbReference type="InterPro" id="IPR050146">
    <property type="entry name" value="Type-I_3-dehydroquinase"/>
</dbReference>
<protein>
    <recommendedName>
        <fullName evidence="6">3-dehydroquinate dehydratase</fullName>
        <ecNumber evidence="2">4.2.1.10</ecNumber>
    </recommendedName>
</protein>
<dbReference type="GO" id="GO:0046279">
    <property type="term" value="P:3,4-dihydroxybenzoate biosynthetic process"/>
    <property type="evidence" value="ECO:0007669"/>
    <property type="project" value="UniProtKB-ARBA"/>
</dbReference>
<evidence type="ECO:0000313" key="7">
    <source>
        <dbReference type="EMBL" id="MBR0575524.1"/>
    </source>
</evidence>